<evidence type="ECO:0000256" key="3">
    <source>
        <dbReference type="ARBA" id="ARBA00022793"/>
    </source>
</evidence>
<evidence type="ECO:0000256" key="1">
    <source>
        <dbReference type="ARBA" id="ARBA00022475"/>
    </source>
</evidence>
<comment type="subcellular location">
    <subcellularLocation>
        <location evidence="11">Cell membrane</location>
        <topology evidence="11">Peripheral membrane protein</topology>
    </subcellularLocation>
</comment>
<dbReference type="InterPro" id="IPR033175">
    <property type="entry name" value="PSD-A"/>
</dbReference>
<feature type="modified residue" description="Pyruvic acid (Ser); by autocatalysis" evidence="11">
    <location>
        <position position="183"/>
    </location>
</feature>
<comment type="similarity">
    <text evidence="11">Belongs to the phosphatidylserine decarboxylase family. PSD-A subfamily.</text>
</comment>
<feature type="site" description="Cleavage (non-hydrolytic); by autocatalysis" evidence="11">
    <location>
        <begin position="182"/>
        <end position="183"/>
    </location>
</feature>
<dbReference type="GO" id="GO:0006646">
    <property type="term" value="P:phosphatidylethanolamine biosynthetic process"/>
    <property type="evidence" value="ECO:0007669"/>
    <property type="project" value="UniProtKB-UniRule"/>
</dbReference>
<keyword evidence="5 11" id="KW-0472">Membrane</keyword>
<dbReference type="Pfam" id="PF02666">
    <property type="entry name" value="PS_Dcarbxylase"/>
    <property type="match status" value="1"/>
</dbReference>
<proteinExistence type="inferred from homology"/>
<dbReference type="PANTHER" id="PTHR35809:SF1">
    <property type="entry name" value="ARCHAETIDYLSERINE DECARBOXYLASE PROENZYME-RELATED"/>
    <property type="match status" value="1"/>
</dbReference>
<dbReference type="EC" id="4.1.1.65" evidence="11"/>
<comment type="subunit">
    <text evidence="11">Heterodimer of a large membrane-associated beta subunit and a small pyruvoyl-containing alpha subunit.</text>
</comment>
<evidence type="ECO:0000256" key="9">
    <source>
        <dbReference type="ARBA" id="ARBA00023264"/>
    </source>
</evidence>
<evidence type="ECO:0000256" key="11">
    <source>
        <dbReference type="HAMAP-Rule" id="MF_00664"/>
    </source>
</evidence>
<dbReference type="NCBIfam" id="NF003678">
    <property type="entry name" value="PRK05305.1-2"/>
    <property type="match status" value="1"/>
</dbReference>
<evidence type="ECO:0000256" key="10">
    <source>
        <dbReference type="ARBA" id="ARBA00023317"/>
    </source>
</evidence>
<comment type="PTM">
    <text evidence="11">Is synthesized initially as an inactive proenzyme. Formation of the active enzyme involves a self-maturation process in which the active site pyruvoyl group is generated from an internal serine residue via an autocatalytic post-translational modification. Two non-identical subunits are generated from the proenzyme in this reaction, and the pyruvate is formed at the N-terminus of the alpha chain, which is derived from the carboxyl end of the proenzyme. The post-translation cleavage follows an unusual pathway, termed non-hydrolytic serinolysis, in which the side chain hydroxyl group of the serine supplies its oxygen atom to form the C-terminus of the beta chain, while the remainder of the serine residue undergoes an oxidative deamination to produce ammonia and the pyruvoyl prosthetic group on the alpha chain.</text>
</comment>
<evidence type="ECO:0000256" key="5">
    <source>
        <dbReference type="ARBA" id="ARBA00023136"/>
    </source>
</evidence>
<dbReference type="Proteomes" id="UP000614424">
    <property type="component" value="Unassembled WGS sequence"/>
</dbReference>
<reference evidence="13 14" key="1">
    <citation type="submission" date="2020-08" db="EMBL/GenBank/DDBJ databases">
        <title>Bridging the membrane lipid divide: bacteria of the FCB group superphylum have the potential to synthesize archaeal ether lipids.</title>
        <authorList>
            <person name="Villanueva L."/>
            <person name="Von Meijenfeldt F.A.B."/>
            <person name="Westbye A.B."/>
            <person name="Yadav S."/>
            <person name="Hopmans E.C."/>
            <person name="Dutilh B.E."/>
            <person name="Sinninghe Damste J.S."/>
        </authorList>
    </citation>
    <scope>NUCLEOTIDE SEQUENCE [LARGE SCALE GENOMIC DNA]</scope>
    <source>
        <strain evidence="13">NIOZ-UU47</strain>
    </source>
</reference>
<sequence length="214" mass="23815">MITPKVPVALEGYPFIGLAALSAVIASLLDYDLAGILALLCTAFFLYFFRDPERITPDEEDVIVSPADGKVILVEKIFDDRFVNEHVYKVSIFMNIFNVHVNRMPLSGRVSAIKHEPGRFYSANTERGALENEYCAITVNTTSECRYAVVQVAGLVARRIVCWATKGDAFSRGQRFGLIRFGSRVDLYLPLKTQIEISPGQKVRAGETILGYLS</sequence>
<evidence type="ECO:0000256" key="6">
    <source>
        <dbReference type="ARBA" id="ARBA00023145"/>
    </source>
</evidence>
<dbReference type="GO" id="GO:0005886">
    <property type="term" value="C:plasma membrane"/>
    <property type="evidence" value="ECO:0007669"/>
    <property type="project" value="UniProtKB-SubCell"/>
</dbReference>
<protein>
    <recommendedName>
        <fullName evidence="11">Phosphatidylserine decarboxylase proenzyme</fullName>
        <ecNumber evidence="11">4.1.1.65</ecNumber>
    </recommendedName>
    <component>
        <recommendedName>
            <fullName evidence="11">Phosphatidylserine decarboxylase alpha chain</fullName>
        </recommendedName>
    </component>
    <component>
        <recommendedName>
            <fullName evidence="11">Phosphatidylserine decarboxylase beta chain</fullName>
        </recommendedName>
    </component>
</protein>
<evidence type="ECO:0000256" key="12">
    <source>
        <dbReference type="SAM" id="Phobius"/>
    </source>
</evidence>
<dbReference type="EMBL" id="JACNJZ010000065">
    <property type="protein sequence ID" value="MBC8317039.1"/>
    <property type="molecule type" value="Genomic_DNA"/>
</dbReference>
<evidence type="ECO:0000256" key="7">
    <source>
        <dbReference type="ARBA" id="ARBA00023209"/>
    </source>
</evidence>
<evidence type="ECO:0000313" key="14">
    <source>
        <dbReference type="Proteomes" id="UP000614424"/>
    </source>
</evidence>
<dbReference type="InterPro" id="IPR003817">
    <property type="entry name" value="PS_Dcarbxylase"/>
</dbReference>
<keyword evidence="4 11" id="KW-0443">Lipid metabolism</keyword>
<keyword evidence="12" id="KW-0812">Transmembrane</keyword>
<feature type="transmembrane region" description="Helical" evidence="12">
    <location>
        <begin position="15"/>
        <end position="48"/>
    </location>
</feature>
<evidence type="ECO:0000256" key="8">
    <source>
        <dbReference type="ARBA" id="ARBA00023239"/>
    </source>
</evidence>
<keyword evidence="9 11" id="KW-1208">Phospholipid metabolism</keyword>
<keyword evidence="6 11" id="KW-0865">Zymogen</keyword>
<evidence type="ECO:0000256" key="2">
    <source>
        <dbReference type="ARBA" id="ARBA00022516"/>
    </source>
</evidence>
<evidence type="ECO:0000313" key="13">
    <source>
        <dbReference type="EMBL" id="MBC8317039.1"/>
    </source>
</evidence>
<keyword evidence="1 11" id="KW-1003">Cell membrane</keyword>
<feature type="active site" description="Schiff-base intermediate with substrate; via pyruvic acid" evidence="11">
    <location>
        <position position="183"/>
    </location>
</feature>
<name>A0A8J6NC44_9BACT</name>
<dbReference type="AlphaFoldDB" id="A0A8J6NC44"/>
<dbReference type="UniPathway" id="UPA00558">
    <property type="reaction ID" value="UER00616"/>
</dbReference>
<dbReference type="NCBIfam" id="NF003685">
    <property type="entry name" value="PRK05305.2-5"/>
    <property type="match status" value="1"/>
</dbReference>
<keyword evidence="3 11" id="KW-0210">Decarboxylase</keyword>
<dbReference type="HAMAP" id="MF_00664">
    <property type="entry name" value="PS_decarb_PSD_A"/>
    <property type="match status" value="1"/>
</dbReference>
<keyword evidence="10 11" id="KW-0670">Pyruvate</keyword>
<evidence type="ECO:0000256" key="4">
    <source>
        <dbReference type="ARBA" id="ARBA00023098"/>
    </source>
</evidence>
<organism evidence="13 14">
    <name type="scientific">Candidatus Desulfobia pelagia</name>
    <dbReference type="NCBI Taxonomy" id="2841692"/>
    <lineage>
        <taxon>Bacteria</taxon>
        <taxon>Pseudomonadati</taxon>
        <taxon>Thermodesulfobacteriota</taxon>
        <taxon>Desulfobulbia</taxon>
        <taxon>Desulfobulbales</taxon>
        <taxon>Desulfobulbaceae</taxon>
        <taxon>Candidatus Desulfobia</taxon>
    </lineage>
</organism>
<gene>
    <name evidence="11" type="primary">psd</name>
    <name evidence="13" type="ORF">H8E41_03975</name>
</gene>
<comment type="catalytic activity">
    <reaction evidence="11">
        <text>a 1,2-diacyl-sn-glycero-3-phospho-L-serine + H(+) = a 1,2-diacyl-sn-glycero-3-phosphoethanolamine + CO2</text>
        <dbReference type="Rhea" id="RHEA:20828"/>
        <dbReference type="ChEBI" id="CHEBI:15378"/>
        <dbReference type="ChEBI" id="CHEBI:16526"/>
        <dbReference type="ChEBI" id="CHEBI:57262"/>
        <dbReference type="ChEBI" id="CHEBI:64612"/>
        <dbReference type="EC" id="4.1.1.65"/>
    </reaction>
</comment>
<comment type="caution">
    <text evidence="13">The sequence shown here is derived from an EMBL/GenBank/DDBJ whole genome shotgun (WGS) entry which is preliminary data.</text>
</comment>
<comment type="pathway">
    <text evidence="11">Phospholipid metabolism; phosphatidylethanolamine biosynthesis; phosphatidylethanolamine from CDP-diacylglycerol: step 2/2.</text>
</comment>
<feature type="chain" id="PRO_5035349929" description="Phosphatidylserine decarboxylase alpha chain" evidence="11">
    <location>
        <begin position="183"/>
        <end position="214"/>
    </location>
</feature>
<keyword evidence="2 11" id="KW-0444">Lipid biosynthesis</keyword>
<keyword evidence="8 11" id="KW-0456">Lyase</keyword>
<comment type="cofactor">
    <cofactor evidence="11">
        <name>pyruvate</name>
        <dbReference type="ChEBI" id="CHEBI:15361"/>
    </cofactor>
    <text evidence="11">Binds 1 pyruvoyl group covalently per subunit.</text>
</comment>
<comment type="function">
    <text evidence="11">Catalyzes the formation of phosphatidylethanolamine (PtdEtn) from phosphatidylserine (PtdSer).</text>
</comment>
<dbReference type="PANTHER" id="PTHR35809">
    <property type="entry name" value="ARCHAETIDYLSERINE DECARBOXYLASE PROENZYME-RELATED"/>
    <property type="match status" value="1"/>
</dbReference>
<feature type="chain" id="PRO_5035349930" description="Phosphatidylserine decarboxylase beta chain" evidence="11">
    <location>
        <begin position="1"/>
        <end position="182"/>
    </location>
</feature>
<keyword evidence="12" id="KW-1133">Transmembrane helix</keyword>
<dbReference type="GO" id="GO:0004609">
    <property type="term" value="F:phosphatidylserine decarboxylase activity"/>
    <property type="evidence" value="ECO:0007669"/>
    <property type="project" value="UniProtKB-UniRule"/>
</dbReference>
<keyword evidence="7 11" id="KW-0594">Phospholipid biosynthesis</keyword>
<accession>A0A8J6NC44</accession>